<keyword evidence="2" id="KW-0808">Transferase</keyword>
<evidence type="ECO:0000259" key="4">
    <source>
        <dbReference type="Pfam" id="PF07804"/>
    </source>
</evidence>
<organism evidence="5 6">
    <name type="scientific">Xanthomarina spongicola</name>
    <dbReference type="NCBI Taxonomy" id="570520"/>
    <lineage>
        <taxon>Bacteria</taxon>
        <taxon>Pseudomonadati</taxon>
        <taxon>Bacteroidota</taxon>
        <taxon>Flavobacteriia</taxon>
        <taxon>Flavobacteriales</taxon>
        <taxon>Flavobacteriaceae</taxon>
        <taxon>Xanthomarina</taxon>
    </lineage>
</organism>
<comment type="caution">
    <text evidence="5">The sequence shown here is derived from an EMBL/GenBank/DDBJ whole genome shotgun (WGS) entry which is preliminary data.</text>
</comment>
<dbReference type="InterPro" id="IPR052028">
    <property type="entry name" value="HipA_Ser/Thr_kinase"/>
</dbReference>
<gene>
    <name evidence="5" type="ORF">LX78_01011</name>
</gene>
<dbReference type="Pfam" id="PF07804">
    <property type="entry name" value="HipA_C"/>
    <property type="match status" value="1"/>
</dbReference>
<dbReference type="OrthoDB" id="9805913at2"/>
<dbReference type="EMBL" id="QGGP01000002">
    <property type="protein sequence ID" value="PWK19662.1"/>
    <property type="molecule type" value="Genomic_DNA"/>
</dbReference>
<accession>A0A316DQ17</accession>
<comment type="similarity">
    <text evidence="1">Belongs to the HipA Ser/Thr kinase family.</text>
</comment>
<dbReference type="GO" id="GO:0005829">
    <property type="term" value="C:cytosol"/>
    <property type="evidence" value="ECO:0007669"/>
    <property type="project" value="TreeGrafter"/>
</dbReference>
<dbReference type="RefSeq" id="WP_109681547.1">
    <property type="nucleotide sequence ID" value="NZ_QGGP01000002.1"/>
</dbReference>
<evidence type="ECO:0000256" key="2">
    <source>
        <dbReference type="ARBA" id="ARBA00022679"/>
    </source>
</evidence>
<keyword evidence="6" id="KW-1185">Reference proteome</keyword>
<evidence type="ECO:0000256" key="1">
    <source>
        <dbReference type="ARBA" id="ARBA00010164"/>
    </source>
</evidence>
<proteinExistence type="inferred from homology"/>
<keyword evidence="3 5" id="KW-0418">Kinase</keyword>
<dbReference type="InterPro" id="IPR012893">
    <property type="entry name" value="HipA-like_C"/>
</dbReference>
<dbReference type="GO" id="GO:0004674">
    <property type="term" value="F:protein serine/threonine kinase activity"/>
    <property type="evidence" value="ECO:0007669"/>
    <property type="project" value="TreeGrafter"/>
</dbReference>
<dbReference type="Proteomes" id="UP000245430">
    <property type="component" value="Unassembled WGS sequence"/>
</dbReference>
<sequence length="327" mass="37598">MNYCLACHKKLEDGNINYHQNCLTAFWQEDTPVLKLEVEMSQIEALAKENVAQRIIVTGVQPKLSLGFTQENAQNRLTIVGALNGRYILKPPFQMYPQMPEIEALSMLLAQACGIATVPFLLIPLKDGALAYLTKRIDRTANNEKYPMEDACQFTERLTEHKYRGSYEQIAKGIITYTQNPLLDAVKFYEQVIVSFLIGNNDMHLKNFSLIAKDSKHYALAPAYDMVAVKLLIPEDQEELALNLNGKKRKIKRLDFNEAMAKVQIPAKAIENLWNRIEKGMRQWLELINNSFLTLEQKEILKELIETRAKQINLSFVNNKNNDWNLY</sequence>
<feature type="domain" description="HipA-like C-terminal" evidence="4">
    <location>
        <begin position="57"/>
        <end position="283"/>
    </location>
</feature>
<reference evidence="5 6" key="1">
    <citation type="submission" date="2018-05" db="EMBL/GenBank/DDBJ databases">
        <title>Genomic Encyclopedia of Archaeal and Bacterial Type Strains, Phase II (KMG-II): from individual species to whole genera.</title>
        <authorList>
            <person name="Goeker M."/>
        </authorList>
    </citation>
    <scope>NUCLEOTIDE SEQUENCE [LARGE SCALE GENOMIC DNA]</scope>
    <source>
        <strain evidence="5 6">DSM 22637</strain>
    </source>
</reference>
<name>A0A316DQ17_9FLAO</name>
<dbReference type="PANTHER" id="PTHR37419">
    <property type="entry name" value="SERINE/THREONINE-PROTEIN KINASE TOXIN HIPA"/>
    <property type="match status" value="1"/>
</dbReference>
<protein>
    <submittedName>
        <fullName evidence="5">Serine/threonine-protein kinase HipA</fullName>
    </submittedName>
</protein>
<dbReference type="Gene3D" id="1.10.1070.20">
    <property type="match status" value="1"/>
</dbReference>
<evidence type="ECO:0000313" key="5">
    <source>
        <dbReference type="EMBL" id="PWK19662.1"/>
    </source>
</evidence>
<evidence type="ECO:0000313" key="6">
    <source>
        <dbReference type="Proteomes" id="UP000245430"/>
    </source>
</evidence>
<evidence type="ECO:0000256" key="3">
    <source>
        <dbReference type="ARBA" id="ARBA00022777"/>
    </source>
</evidence>
<dbReference type="PANTHER" id="PTHR37419:SF1">
    <property type="entry name" value="SERINE_THREONINE-PROTEIN KINASE TOXIN HIPA"/>
    <property type="match status" value="1"/>
</dbReference>
<dbReference type="AlphaFoldDB" id="A0A316DQ17"/>